<comment type="catalytic activity">
    <reaction evidence="10">
        <text>L-seryl-[protein] + ATP = O-phospho-L-seryl-[protein] + ADP + H(+)</text>
        <dbReference type="Rhea" id="RHEA:17989"/>
        <dbReference type="Rhea" id="RHEA-COMP:9863"/>
        <dbReference type="Rhea" id="RHEA-COMP:11604"/>
        <dbReference type="ChEBI" id="CHEBI:15378"/>
        <dbReference type="ChEBI" id="CHEBI:29999"/>
        <dbReference type="ChEBI" id="CHEBI:30616"/>
        <dbReference type="ChEBI" id="CHEBI:83421"/>
        <dbReference type="ChEBI" id="CHEBI:456216"/>
        <dbReference type="EC" id="2.7.11.22"/>
    </reaction>
</comment>
<evidence type="ECO:0000256" key="3">
    <source>
        <dbReference type="ARBA" id="ARBA00022527"/>
    </source>
</evidence>
<evidence type="ECO:0000256" key="12">
    <source>
        <dbReference type="RuleBase" id="RU000304"/>
    </source>
</evidence>
<dbReference type="PANTHER" id="PTHR24056:SF254">
    <property type="entry name" value="CYCLIN-DEPENDENT KINASE 2"/>
    <property type="match status" value="1"/>
</dbReference>
<dbReference type="PROSITE" id="PS50011">
    <property type="entry name" value="PROTEIN_KINASE_DOM"/>
    <property type="match status" value="1"/>
</dbReference>
<comment type="similarity">
    <text evidence="1">Belongs to the protein kinase superfamily. CMGC Ser/Thr protein kinase family. CDC2/CDKX subfamily.</text>
</comment>
<evidence type="ECO:0000256" key="6">
    <source>
        <dbReference type="ARBA" id="ARBA00022741"/>
    </source>
</evidence>
<dbReference type="GO" id="GO:0030332">
    <property type="term" value="F:cyclin binding"/>
    <property type="evidence" value="ECO:0007669"/>
    <property type="project" value="TreeGrafter"/>
</dbReference>
<dbReference type="GO" id="GO:0010468">
    <property type="term" value="P:regulation of gene expression"/>
    <property type="evidence" value="ECO:0007669"/>
    <property type="project" value="TreeGrafter"/>
</dbReference>
<name>A0AAV9J2N4_CYACA</name>
<evidence type="ECO:0000313" key="16">
    <source>
        <dbReference type="Proteomes" id="UP001301350"/>
    </source>
</evidence>
<dbReference type="GO" id="GO:0010389">
    <property type="term" value="P:regulation of G2/M transition of mitotic cell cycle"/>
    <property type="evidence" value="ECO:0007669"/>
    <property type="project" value="TreeGrafter"/>
</dbReference>
<evidence type="ECO:0000313" key="15">
    <source>
        <dbReference type="EMBL" id="KAK4538681.1"/>
    </source>
</evidence>
<dbReference type="InterPro" id="IPR017441">
    <property type="entry name" value="Protein_kinase_ATP_BS"/>
</dbReference>
<evidence type="ECO:0000256" key="4">
    <source>
        <dbReference type="ARBA" id="ARBA00022553"/>
    </source>
</evidence>
<sequence length="376" mass="42667">MERFRKLEVLGQGTYGKVYKALDLETNQTVALKKTILSNDDEGVPATTLREVSILRALSGSRHVVRLIDVVHTETRGGRPLLYLVFEYAESDLKQYMNRNRGRGRALPLPEAKHFCYQLLLGLHYCHARGVMHRDLKPQNLLVTDNNRTIKLADFGLGRSFCIPVGKYTHEVVTLWYRAPEILLGTRCYSTPVDIWSVGCIMLEMIKGRPVFCGESEIEQLFAIFRVLGTPTAENWPSVVDLRDWHEFPQWRPQDLRRLLPDLGDDGCTLLECMLRLDPGKRITAAAALQHPFFDDVRHEYLEATLACIPPPVKTVPSVSAVLAERYADKQRAQHHEPPATSRPSWSGAAIDTSLADEEEENRNGLDNTRYSEMLS</sequence>
<evidence type="ECO:0000256" key="13">
    <source>
        <dbReference type="SAM" id="MobiDB-lite"/>
    </source>
</evidence>
<dbReference type="GO" id="GO:0004693">
    <property type="term" value="F:cyclin-dependent protein serine/threonine kinase activity"/>
    <property type="evidence" value="ECO:0007669"/>
    <property type="project" value="UniProtKB-EC"/>
</dbReference>
<dbReference type="PROSITE" id="PS00107">
    <property type="entry name" value="PROTEIN_KINASE_ATP"/>
    <property type="match status" value="1"/>
</dbReference>
<gene>
    <name evidence="15" type="ORF">CDCA_CDCA19G4706</name>
</gene>
<dbReference type="FunFam" id="3.30.200.20:FF:000124">
    <property type="entry name" value="Cyclin-dependent kinase 4"/>
    <property type="match status" value="1"/>
</dbReference>
<dbReference type="SMART" id="SM00220">
    <property type="entry name" value="S_TKc"/>
    <property type="match status" value="1"/>
</dbReference>
<evidence type="ECO:0000256" key="10">
    <source>
        <dbReference type="ARBA" id="ARBA00048367"/>
    </source>
</evidence>
<dbReference type="CDD" id="cd07829">
    <property type="entry name" value="STKc_CDK_like"/>
    <property type="match status" value="1"/>
</dbReference>
<proteinExistence type="inferred from homology"/>
<evidence type="ECO:0000256" key="2">
    <source>
        <dbReference type="ARBA" id="ARBA00012425"/>
    </source>
</evidence>
<evidence type="ECO:0000256" key="5">
    <source>
        <dbReference type="ARBA" id="ARBA00022679"/>
    </source>
</evidence>
<keyword evidence="3 12" id="KW-0723">Serine/threonine-protein kinase</keyword>
<dbReference type="AlphaFoldDB" id="A0AAV9J2N4"/>
<feature type="compositionally biased region" description="Polar residues" evidence="13">
    <location>
        <begin position="365"/>
        <end position="376"/>
    </location>
</feature>
<dbReference type="SUPFAM" id="SSF56112">
    <property type="entry name" value="Protein kinase-like (PK-like)"/>
    <property type="match status" value="1"/>
</dbReference>
<evidence type="ECO:0000256" key="11">
    <source>
        <dbReference type="PROSITE-ProRule" id="PRU10141"/>
    </source>
</evidence>
<dbReference type="GO" id="GO:0000082">
    <property type="term" value="P:G1/S transition of mitotic cell cycle"/>
    <property type="evidence" value="ECO:0007669"/>
    <property type="project" value="TreeGrafter"/>
</dbReference>
<evidence type="ECO:0000256" key="9">
    <source>
        <dbReference type="ARBA" id="ARBA00047811"/>
    </source>
</evidence>
<dbReference type="GO" id="GO:0000307">
    <property type="term" value="C:cyclin-dependent protein kinase holoenzyme complex"/>
    <property type="evidence" value="ECO:0007669"/>
    <property type="project" value="TreeGrafter"/>
</dbReference>
<dbReference type="InterPro" id="IPR000719">
    <property type="entry name" value="Prot_kinase_dom"/>
</dbReference>
<dbReference type="Proteomes" id="UP001301350">
    <property type="component" value="Unassembled WGS sequence"/>
</dbReference>
<dbReference type="Gene3D" id="1.10.510.10">
    <property type="entry name" value="Transferase(Phosphotransferase) domain 1"/>
    <property type="match status" value="1"/>
</dbReference>
<evidence type="ECO:0000256" key="8">
    <source>
        <dbReference type="ARBA" id="ARBA00022840"/>
    </source>
</evidence>
<evidence type="ECO:0000259" key="14">
    <source>
        <dbReference type="PROSITE" id="PS50011"/>
    </source>
</evidence>
<feature type="region of interest" description="Disordered" evidence="13">
    <location>
        <begin position="330"/>
        <end position="376"/>
    </location>
</feature>
<dbReference type="GO" id="GO:0005737">
    <property type="term" value="C:cytoplasm"/>
    <property type="evidence" value="ECO:0007669"/>
    <property type="project" value="TreeGrafter"/>
</dbReference>
<evidence type="ECO:0000256" key="1">
    <source>
        <dbReference type="ARBA" id="ARBA00006485"/>
    </source>
</evidence>
<dbReference type="PROSITE" id="PS00108">
    <property type="entry name" value="PROTEIN_KINASE_ST"/>
    <property type="match status" value="1"/>
</dbReference>
<keyword evidence="5" id="KW-0808">Transferase</keyword>
<feature type="binding site" evidence="11">
    <location>
        <position position="33"/>
    </location>
    <ligand>
        <name>ATP</name>
        <dbReference type="ChEBI" id="CHEBI:30616"/>
    </ligand>
</feature>
<dbReference type="Pfam" id="PF00069">
    <property type="entry name" value="Pkinase"/>
    <property type="match status" value="1"/>
</dbReference>
<dbReference type="FunFam" id="1.10.510.10:FF:000281">
    <property type="entry name" value="Cyclin-dependent kinase 2"/>
    <property type="match status" value="1"/>
</dbReference>
<evidence type="ECO:0000256" key="7">
    <source>
        <dbReference type="ARBA" id="ARBA00022777"/>
    </source>
</evidence>
<keyword evidence="7" id="KW-0418">Kinase</keyword>
<keyword evidence="16" id="KW-1185">Reference proteome</keyword>
<reference evidence="15 16" key="1">
    <citation type="submission" date="2022-07" db="EMBL/GenBank/DDBJ databases">
        <title>Genome-wide signatures of adaptation to extreme environments.</title>
        <authorList>
            <person name="Cho C.H."/>
            <person name="Yoon H.S."/>
        </authorList>
    </citation>
    <scope>NUCLEOTIDE SEQUENCE [LARGE SCALE GENOMIC DNA]</scope>
    <source>
        <strain evidence="15 16">DBV 063 E5</strain>
    </source>
</reference>
<dbReference type="InterPro" id="IPR050108">
    <property type="entry name" value="CDK"/>
</dbReference>
<organism evidence="15 16">
    <name type="scientific">Cyanidium caldarium</name>
    <name type="common">Red alga</name>
    <dbReference type="NCBI Taxonomy" id="2771"/>
    <lineage>
        <taxon>Eukaryota</taxon>
        <taxon>Rhodophyta</taxon>
        <taxon>Bangiophyceae</taxon>
        <taxon>Cyanidiales</taxon>
        <taxon>Cyanidiaceae</taxon>
        <taxon>Cyanidium</taxon>
    </lineage>
</organism>
<dbReference type="GO" id="GO:0005524">
    <property type="term" value="F:ATP binding"/>
    <property type="evidence" value="ECO:0007669"/>
    <property type="project" value="UniProtKB-UniRule"/>
</dbReference>
<keyword evidence="8 11" id="KW-0067">ATP-binding</keyword>
<keyword evidence="6 11" id="KW-0547">Nucleotide-binding</keyword>
<dbReference type="EC" id="2.7.11.22" evidence="2"/>
<dbReference type="InterPro" id="IPR008271">
    <property type="entry name" value="Ser/Thr_kinase_AS"/>
</dbReference>
<protein>
    <recommendedName>
        <fullName evidence="2">cyclin-dependent kinase</fullName>
        <ecNumber evidence="2">2.7.11.22</ecNumber>
    </recommendedName>
</protein>
<accession>A0AAV9J2N4</accession>
<dbReference type="GO" id="GO:0007165">
    <property type="term" value="P:signal transduction"/>
    <property type="evidence" value="ECO:0007669"/>
    <property type="project" value="TreeGrafter"/>
</dbReference>
<dbReference type="GO" id="GO:0005634">
    <property type="term" value="C:nucleus"/>
    <property type="evidence" value="ECO:0007669"/>
    <property type="project" value="TreeGrafter"/>
</dbReference>
<keyword evidence="4" id="KW-0597">Phosphoprotein</keyword>
<dbReference type="EMBL" id="JANCYW010000019">
    <property type="protein sequence ID" value="KAK4538681.1"/>
    <property type="molecule type" value="Genomic_DNA"/>
</dbReference>
<dbReference type="Gene3D" id="3.30.200.20">
    <property type="entry name" value="Phosphorylase Kinase, domain 1"/>
    <property type="match status" value="1"/>
</dbReference>
<dbReference type="PANTHER" id="PTHR24056">
    <property type="entry name" value="CELL DIVISION PROTEIN KINASE"/>
    <property type="match status" value="1"/>
</dbReference>
<comment type="caution">
    <text evidence="15">The sequence shown here is derived from an EMBL/GenBank/DDBJ whole genome shotgun (WGS) entry which is preliminary data.</text>
</comment>
<dbReference type="InterPro" id="IPR011009">
    <property type="entry name" value="Kinase-like_dom_sf"/>
</dbReference>
<feature type="domain" description="Protein kinase" evidence="14">
    <location>
        <begin position="4"/>
        <end position="294"/>
    </location>
</feature>
<comment type="catalytic activity">
    <reaction evidence="9">
        <text>L-threonyl-[protein] + ATP = O-phospho-L-threonyl-[protein] + ADP + H(+)</text>
        <dbReference type="Rhea" id="RHEA:46608"/>
        <dbReference type="Rhea" id="RHEA-COMP:11060"/>
        <dbReference type="Rhea" id="RHEA-COMP:11605"/>
        <dbReference type="ChEBI" id="CHEBI:15378"/>
        <dbReference type="ChEBI" id="CHEBI:30013"/>
        <dbReference type="ChEBI" id="CHEBI:30616"/>
        <dbReference type="ChEBI" id="CHEBI:61977"/>
        <dbReference type="ChEBI" id="CHEBI:456216"/>
        <dbReference type="EC" id="2.7.11.22"/>
    </reaction>
</comment>